<dbReference type="STRING" id="67767.A0A0J7P515"/>
<dbReference type="GO" id="GO:0005856">
    <property type="term" value="C:cytoskeleton"/>
    <property type="evidence" value="ECO:0007669"/>
    <property type="project" value="TreeGrafter"/>
</dbReference>
<reference evidence="2 3" key="1">
    <citation type="submission" date="2015-04" db="EMBL/GenBank/DDBJ databases">
        <title>Lasius niger genome sequencing.</title>
        <authorList>
            <person name="Konorov E.A."/>
            <person name="Nikitin M.A."/>
            <person name="Kirill M.V."/>
            <person name="Chang P."/>
        </authorList>
    </citation>
    <scope>NUCLEOTIDE SEQUENCE [LARGE SCALE GENOMIC DNA]</scope>
    <source>
        <tissue evidence="2">Whole</tissue>
    </source>
</reference>
<dbReference type="SUPFAM" id="SSF101447">
    <property type="entry name" value="Formin homology 2 domain (FH2 domain)"/>
    <property type="match status" value="1"/>
</dbReference>
<protein>
    <submittedName>
        <fullName evidence="2">Fh1 fh2 domain-containing protein 3</fullName>
    </submittedName>
</protein>
<evidence type="ECO:0000313" key="3">
    <source>
        <dbReference type="Proteomes" id="UP000036403"/>
    </source>
</evidence>
<dbReference type="InterPro" id="IPR015425">
    <property type="entry name" value="FH2_Formin"/>
</dbReference>
<dbReference type="PANTHER" id="PTHR45920">
    <property type="entry name" value="FORMIN HOMOLOGY 2 DOMAIN CONTAINING, ISOFORM I"/>
    <property type="match status" value="1"/>
</dbReference>
<sequence>MYNVKGFQLEYLVKVPEVKDTVHKHSLLHHLCHMVMEKFPDSTDLYSEIGAVTRASKIDFDELAANIAKLESECKASWDHLKLIAKHDGSTMMKVKMSDFLADCAERIIVLNIVHRRIINRFRKFILWLGIPLHRIQDTKPNEFCRIVSEFALEYRTTRERVIQQLEKKANHRERNKTRGKMITEVGKFRTKEDRADAELRQLLGSDISDVESIHGTLPWRRQRKDEQEENFALGRIIPLGPVLRDESTNGNLADGVDELLESLVKTATKTPATRTTPRERKRTRHADLIVDRNKELTVKDNIGRYDSMFGL</sequence>
<accession>A0A0J7P515</accession>
<dbReference type="Gene3D" id="1.20.58.2220">
    <property type="entry name" value="Formin, FH2 domain"/>
    <property type="match status" value="1"/>
</dbReference>
<gene>
    <name evidence="2" type="ORF">RF55_296</name>
</gene>
<dbReference type="AlphaFoldDB" id="A0A0J7P515"/>
<comment type="caution">
    <text evidence="2">The sequence shown here is derived from an EMBL/GenBank/DDBJ whole genome shotgun (WGS) entry which is preliminary data.</text>
</comment>
<dbReference type="PaxDb" id="67767-A0A0J7P515"/>
<keyword evidence="3" id="KW-1185">Reference proteome</keyword>
<evidence type="ECO:0000259" key="1">
    <source>
        <dbReference type="PROSITE" id="PS51444"/>
    </source>
</evidence>
<dbReference type="Pfam" id="PF02181">
    <property type="entry name" value="FH2"/>
    <property type="match status" value="1"/>
</dbReference>
<proteinExistence type="predicted"/>
<dbReference type="EMBL" id="LBMM01000092">
    <property type="protein sequence ID" value="KMR05004.1"/>
    <property type="molecule type" value="Genomic_DNA"/>
</dbReference>
<dbReference type="GO" id="GO:0051015">
    <property type="term" value="F:actin filament binding"/>
    <property type="evidence" value="ECO:0007669"/>
    <property type="project" value="TreeGrafter"/>
</dbReference>
<dbReference type="PANTHER" id="PTHR45920:SF4">
    <property type="entry name" value="FORMIN HOMOLOGY 2 DOMAIN CONTAINING, ISOFORM I"/>
    <property type="match status" value="1"/>
</dbReference>
<organism evidence="2 3">
    <name type="scientific">Lasius niger</name>
    <name type="common">Black garden ant</name>
    <dbReference type="NCBI Taxonomy" id="67767"/>
    <lineage>
        <taxon>Eukaryota</taxon>
        <taxon>Metazoa</taxon>
        <taxon>Ecdysozoa</taxon>
        <taxon>Arthropoda</taxon>
        <taxon>Hexapoda</taxon>
        <taxon>Insecta</taxon>
        <taxon>Pterygota</taxon>
        <taxon>Neoptera</taxon>
        <taxon>Endopterygota</taxon>
        <taxon>Hymenoptera</taxon>
        <taxon>Apocrita</taxon>
        <taxon>Aculeata</taxon>
        <taxon>Formicoidea</taxon>
        <taxon>Formicidae</taxon>
        <taxon>Formicinae</taxon>
        <taxon>Lasius</taxon>
        <taxon>Lasius</taxon>
    </lineage>
</organism>
<dbReference type="OrthoDB" id="9806920at2759"/>
<dbReference type="GO" id="GO:0030866">
    <property type="term" value="P:cortical actin cytoskeleton organization"/>
    <property type="evidence" value="ECO:0007669"/>
    <property type="project" value="TreeGrafter"/>
</dbReference>
<dbReference type="PROSITE" id="PS51444">
    <property type="entry name" value="FH2"/>
    <property type="match status" value="1"/>
</dbReference>
<feature type="domain" description="FH2" evidence="1">
    <location>
        <begin position="1"/>
        <end position="181"/>
    </location>
</feature>
<name>A0A0J7P515_LASNI</name>
<dbReference type="InterPro" id="IPR042201">
    <property type="entry name" value="FH2_Formin_sf"/>
</dbReference>
<evidence type="ECO:0000313" key="2">
    <source>
        <dbReference type="EMBL" id="KMR05004.1"/>
    </source>
</evidence>
<dbReference type="Proteomes" id="UP000036403">
    <property type="component" value="Unassembled WGS sequence"/>
</dbReference>
<dbReference type="GO" id="GO:0005737">
    <property type="term" value="C:cytoplasm"/>
    <property type="evidence" value="ECO:0007669"/>
    <property type="project" value="TreeGrafter"/>
</dbReference>